<dbReference type="Proteomes" id="UP000746535">
    <property type="component" value="Unassembled WGS sequence"/>
</dbReference>
<feature type="transmembrane region" description="Helical" evidence="1">
    <location>
        <begin position="172"/>
        <end position="190"/>
    </location>
</feature>
<comment type="caution">
    <text evidence="2">The sequence shown here is derived from an EMBL/GenBank/DDBJ whole genome shotgun (WGS) entry which is preliminary data.</text>
</comment>
<evidence type="ECO:0000256" key="1">
    <source>
        <dbReference type="SAM" id="Phobius"/>
    </source>
</evidence>
<dbReference type="RefSeq" id="WP_168080869.1">
    <property type="nucleotide sequence ID" value="NZ_JAAVJI010000001.1"/>
</dbReference>
<keyword evidence="3" id="KW-1185">Reference proteome</keyword>
<gene>
    <name evidence="2" type="ORF">HBH25_01715</name>
</gene>
<keyword evidence="1" id="KW-1133">Transmembrane helix</keyword>
<protein>
    <recommendedName>
        <fullName evidence="4">Transmembrane protein</fullName>
    </recommendedName>
</protein>
<keyword evidence="1" id="KW-0472">Membrane</keyword>
<keyword evidence="1" id="KW-0812">Transmembrane</keyword>
<sequence>MIKTEGAVDICNTARAEFVLISFLCVFAPWDVPNYFWVVTSMLLMSTAWAIYQIYWCERYVLYVFAFISTFTLFMGYMCFISAGLYADQLEIEGAKRLVLVIGSPSVVFMTFAFAYFSPSKHFQYVIQGNGVEIGEWKGNARLEVRLCWIMIIAFIALAALAMIFLRGPLELVLCLVLTPLLTIAGLVIGRQKVRGVRVLLSLEKAYSLKFTFMDIEEIRRVRSRWLLIRFIKWLVSFRGLNTK</sequence>
<feature type="transmembrane region" description="Helical" evidence="1">
    <location>
        <begin position="36"/>
        <end position="55"/>
    </location>
</feature>
<feature type="transmembrane region" description="Helical" evidence="1">
    <location>
        <begin position="147"/>
        <end position="166"/>
    </location>
</feature>
<reference evidence="2 3" key="1">
    <citation type="submission" date="2020-03" db="EMBL/GenBank/DDBJ databases">
        <authorList>
            <person name="Wang L."/>
            <person name="He N."/>
            <person name="Li Y."/>
            <person name="Fang Y."/>
            <person name="Zhang F."/>
        </authorList>
    </citation>
    <scope>NUCLEOTIDE SEQUENCE [LARGE SCALE GENOMIC DNA]</scope>
    <source>
        <strain evidence="3">hsmgli-8</strain>
    </source>
</reference>
<feature type="transmembrane region" description="Helical" evidence="1">
    <location>
        <begin position="12"/>
        <end position="30"/>
    </location>
</feature>
<evidence type="ECO:0000313" key="2">
    <source>
        <dbReference type="EMBL" id="NJO99584.1"/>
    </source>
</evidence>
<feature type="transmembrane region" description="Helical" evidence="1">
    <location>
        <begin position="62"/>
        <end position="86"/>
    </location>
</feature>
<evidence type="ECO:0000313" key="3">
    <source>
        <dbReference type="Proteomes" id="UP000746535"/>
    </source>
</evidence>
<accession>A0ABX0Y8G4</accession>
<organism evidence="2 3">
    <name type="scientific">Pseudomonas quercus</name>
    <dbReference type="NCBI Taxonomy" id="2722792"/>
    <lineage>
        <taxon>Bacteria</taxon>
        <taxon>Pseudomonadati</taxon>
        <taxon>Pseudomonadota</taxon>
        <taxon>Gammaproteobacteria</taxon>
        <taxon>Pseudomonadales</taxon>
        <taxon>Pseudomonadaceae</taxon>
        <taxon>Pseudomonas</taxon>
    </lineage>
</organism>
<dbReference type="EMBL" id="JAAVJI010000001">
    <property type="protein sequence ID" value="NJO99584.1"/>
    <property type="molecule type" value="Genomic_DNA"/>
</dbReference>
<proteinExistence type="predicted"/>
<evidence type="ECO:0008006" key="4">
    <source>
        <dbReference type="Google" id="ProtNLM"/>
    </source>
</evidence>
<feature type="transmembrane region" description="Helical" evidence="1">
    <location>
        <begin position="98"/>
        <end position="117"/>
    </location>
</feature>
<name>A0ABX0Y8G4_9PSED</name>